<name>G2YFY3_BOTF4</name>
<dbReference type="HOGENOM" id="CLU_3377005_0_0_1"/>
<sequence>MFVHTFVRKRYRKCLCGSIFEHRRRTPKHGYIIT</sequence>
<dbReference type="InParanoid" id="G2YFY3"/>
<gene>
    <name evidence="1" type="ORF">BofuT4_uP087440.1</name>
</gene>
<dbReference type="AlphaFoldDB" id="G2YFY3"/>
<protein>
    <submittedName>
        <fullName evidence="1">Uncharacterized protein</fullName>
    </submittedName>
</protein>
<dbReference type="EMBL" id="FQ790328">
    <property type="protein sequence ID" value="CCD50681.1"/>
    <property type="molecule type" value="Genomic_DNA"/>
</dbReference>
<evidence type="ECO:0000313" key="1">
    <source>
        <dbReference type="EMBL" id="CCD50681.1"/>
    </source>
</evidence>
<accession>G2YFY3</accession>
<reference evidence="2" key="1">
    <citation type="journal article" date="2011" name="PLoS Genet.">
        <title>Genomic analysis of the necrotrophic fungal pathogens Sclerotinia sclerotiorum and Botrytis cinerea.</title>
        <authorList>
            <person name="Amselem J."/>
            <person name="Cuomo C.A."/>
            <person name="van Kan J.A."/>
            <person name="Viaud M."/>
            <person name="Benito E.P."/>
            <person name="Couloux A."/>
            <person name="Coutinho P.M."/>
            <person name="de Vries R.P."/>
            <person name="Dyer P.S."/>
            <person name="Fillinger S."/>
            <person name="Fournier E."/>
            <person name="Gout L."/>
            <person name="Hahn M."/>
            <person name="Kohn L."/>
            <person name="Lapalu N."/>
            <person name="Plummer K.M."/>
            <person name="Pradier J.M."/>
            <person name="Quevillon E."/>
            <person name="Sharon A."/>
            <person name="Simon A."/>
            <person name="ten Have A."/>
            <person name="Tudzynski B."/>
            <person name="Tudzynski P."/>
            <person name="Wincker P."/>
            <person name="Andrew M."/>
            <person name="Anthouard V."/>
            <person name="Beever R.E."/>
            <person name="Beffa R."/>
            <person name="Benoit I."/>
            <person name="Bouzid O."/>
            <person name="Brault B."/>
            <person name="Chen Z."/>
            <person name="Choquer M."/>
            <person name="Collemare J."/>
            <person name="Cotton P."/>
            <person name="Danchin E.G."/>
            <person name="Da Silva C."/>
            <person name="Gautier A."/>
            <person name="Giraud C."/>
            <person name="Giraud T."/>
            <person name="Gonzalez C."/>
            <person name="Grossetete S."/>
            <person name="Guldener U."/>
            <person name="Henrissat B."/>
            <person name="Howlett B.J."/>
            <person name="Kodira C."/>
            <person name="Kretschmer M."/>
            <person name="Lappartient A."/>
            <person name="Leroch M."/>
            <person name="Levis C."/>
            <person name="Mauceli E."/>
            <person name="Neuveglise C."/>
            <person name="Oeser B."/>
            <person name="Pearson M."/>
            <person name="Poulain J."/>
            <person name="Poussereau N."/>
            <person name="Quesneville H."/>
            <person name="Rascle C."/>
            <person name="Schumacher J."/>
            <person name="Segurens B."/>
            <person name="Sexton A."/>
            <person name="Silva E."/>
            <person name="Sirven C."/>
            <person name="Soanes D.M."/>
            <person name="Talbot N.J."/>
            <person name="Templeton M."/>
            <person name="Yandava C."/>
            <person name="Yarden O."/>
            <person name="Zeng Q."/>
            <person name="Rollins J.A."/>
            <person name="Lebrun M.H."/>
            <person name="Dickman M."/>
        </authorList>
    </citation>
    <scope>NUCLEOTIDE SEQUENCE [LARGE SCALE GENOMIC DNA]</scope>
    <source>
        <strain evidence="2">T4</strain>
    </source>
</reference>
<evidence type="ECO:0000313" key="2">
    <source>
        <dbReference type="Proteomes" id="UP000008177"/>
    </source>
</evidence>
<proteinExistence type="predicted"/>
<dbReference type="Proteomes" id="UP000008177">
    <property type="component" value="Unplaced contigs"/>
</dbReference>
<organism evidence="1 2">
    <name type="scientific">Botryotinia fuckeliana (strain T4)</name>
    <name type="common">Noble rot fungus</name>
    <name type="synonym">Botrytis cinerea</name>
    <dbReference type="NCBI Taxonomy" id="999810"/>
    <lineage>
        <taxon>Eukaryota</taxon>
        <taxon>Fungi</taxon>
        <taxon>Dikarya</taxon>
        <taxon>Ascomycota</taxon>
        <taxon>Pezizomycotina</taxon>
        <taxon>Leotiomycetes</taxon>
        <taxon>Helotiales</taxon>
        <taxon>Sclerotiniaceae</taxon>
        <taxon>Botrytis</taxon>
    </lineage>
</organism>